<feature type="transmembrane region" description="Helical" evidence="2">
    <location>
        <begin position="12"/>
        <end position="33"/>
    </location>
</feature>
<gene>
    <name evidence="3" type="ORF">ACFSBI_06640</name>
</gene>
<organism evidence="3 4">
    <name type="scientific">Amnibacterium endophyticum</name>
    <dbReference type="NCBI Taxonomy" id="2109337"/>
    <lineage>
        <taxon>Bacteria</taxon>
        <taxon>Bacillati</taxon>
        <taxon>Actinomycetota</taxon>
        <taxon>Actinomycetes</taxon>
        <taxon>Micrococcales</taxon>
        <taxon>Microbacteriaceae</taxon>
        <taxon>Amnibacterium</taxon>
    </lineage>
</organism>
<keyword evidence="2" id="KW-0812">Transmembrane</keyword>
<evidence type="ECO:0000313" key="4">
    <source>
        <dbReference type="Proteomes" id="UP001597347"/>
    </source>
</evidence>
<keyword evidence="2" id="KW-0472">Membrane</keyword>
<evidence type="ECO:0000256" key="2">
    <source>
        <dbReference type="SAM" id="Phobius"/>
    </source>
</evidence>
<feature type="region of interest" description="Disordered" evidence="1">
    <location>
        <begin position="67"/>
        <end position="100"/>
    </location>
</feature>
<accession>A0ABW4LE49</accession>
<evidence type="ECO:0000313" key="3">
    <source>
        <dbReference type="EMBL" id="MFD1721224.1"/>
    </source>
</evidence>
<comment type="caution">
    <text evidence="3">The sequence shown here is derived from an EMBL/GenBank/DDBJ whole genome shotgun (WGS) entry which is preliminary data.</text>
</comment>
<dbReference type="RefSeq" id="WP_377933269.1">
    <property type="nucleotide sequence ID" value="NZ_JBHUEA010000008.1"/>
</dbReference>
<keyword evidence="2" id="KW-1133">Transmembrane helix</keyword>
<protein>
    <submittedName>
        <fullName evidence="3">DUF4229 domain-containing protein</fullName>
    </submittedName>
</protein>
<name>A0ABW4LE49_9MICO</name>
<sequence>MAGRRRPIALVWAAYTAFRLLLFAVPFLLIWGLSGNPTLSAVAAAAIGLALSVILLRVQREALARALGERVESRRPRSDEAAEDDRLDAQNESPKESTRP</sequence>
<proteinExistence type="predicted"/>
<keyword evidence="4" id="KW-1185">Reference proteome</keyword>
<reference evidence="4" key="1">
    <citation type="journal article" date="2019" name="Int. J. Syst. Evol. Microbiol.">
        <title>The Global Catalogue of Microorganisms (GCM) 10K type strain sequencing project: providing services to taxonomists for standard genome sequencing and annotation.</title>
        <authorList>
            <consortium name="The Broad Institute Genomics Platform"/>
            <consortium name="The Broad Institute Genome Sequencing Center for Infectious Disease"/>
            <person name="Wu L."/>
            <person name="Ma J."/>
        </authorList>
    </citation>
    <scope>NUCLEOTIDE SEQUENCE [LARGE SCALE GENOMIC DNA]</scope>
    <source>
        <strain evidence="4">CGMCC 1.12471</strain>
    </source>
</reference>
<dbReference type="Pfam" id="PF14012">
    <property type="entry name" value="DUF4229"/>
    <property type="match status" value="1"/>
</dbReference>
<dbReference type="Proteomes" id="UP001597347">
    <property type="component" value="Unassembled WGS sequence"/>
</dbReference>
<feature type="compositionally biased region" description="Basic and acidic residues" evidence="1">
    <location>
        <begin position="87"/>
        <end position="100"/>
    </location>
</feature>
<feature type="compositionally biased region" description="Basic and acidic residues" evidence="1">
    <location>
        <begin position="67"/>
        <end position="80"/>
    </location>
</feature>
<dbReference type="EMBL" id="JBHUEA010000008">
    <property type="protein sequence ID" value="MFD1721224.1"/>
    <property type="molecule type" value="Genomic_DNA"/>
</dbReference>
<dbReference type="InterPro" id="IPR025323">
    <property type="entry name" value="DUF4229"/>
</dbReference>
<feature type="transmembrane region" description="Helical" evidence="2">
    <location>
        <begin position="39"/>
        <end position="58"/>
    </location>
</feature>
<evidence type="ECO:0000256" key="1">
    <source>
        <dbReference type="SAM" id="MobiDB-lite"/>
    </source>
</evidence>